<name>A0ABV6AT15_9HYPH</name>
<accession>A0ABV6AT15</accession>
<keyword evidence="2" id="KW-1185">Reference proteome</keyword>
<dbReference type="Proteomes" id="UP001589692">
    <property type="component" value="Unassembled WGS sequence"/>
</dbReference>
<dbReference type="RefSeq" id="WP_377265259.1">
    <property type="nucleotide sequence ID" value="NZ_JBHMAA010000034.1"/>
</dbReference>
<gene>
    <name evidence="1" type="ORF">ACFFP0_26705</name>
</gene>
<evidence type="ECO:0000313" key="2">
    <source>
        <dbReference type="Proteomes" id="UP001589692"/>
    </source>
</evidence>
<organism evidence="1 2">
    <name type="scientific">Rhizobium puerariae</name>
    <dbReference type="NCBI Taxonomy" id="1585791"/>
    <lineage>
        <taxon>Bacteria</taxon>
        <taxon>Pseudomonadati</taxon>
        <taxon>Pseudomonadota</taxon>
        <taxon>Alphaproteobacteria</taxon>
        <taxon>Hyphomicrobiales</taxon>
        <taxon>Rhizobiaceae</taxon>
        <taxon>Rhizobium/Agrobacterium group</taxon>
        <taxon>Rhizobium</taxon>
    </lineage>
</organism>
<comment type="caution">
    <text evidence="1">The sequence shown here is derived from an EMBL/GenBank/DDBJ whole genome shotgun (WGS) entry which is preliminary data.</text>
</comment>
<feature type="non-terminal residue" evidence="1">
    <location>
        <position position="1"/>
    </location>
</feature>
<reference evidence="1 2" key="1">
    <citation type="submission" date="2024-09" db="EMBL/GenBank/DDBJ databases">
        <authorList>
            <person name="Sun Q."/>
            <person name="Mori K."/>
        </authorList>
    </citation>
    <scope>NUCLEOTIDE SEQUENCE [LARGE SCALE GENOMIC DNA]</scope>
    <source>
        <strain evidence="1 2">TBRC 4938</strain>
    </source>
</reference>
<dbReference type="EMBL" id="JBHMAA010000034">
    <property type="protein sequence ID" value="MFB9952450.1"/>
    <property type="molecule type" value="Genomic_DNA"/>
</dbReference>
<proteinExistence type="predicted"/>
<sequence>ADCDYNAAGWSGSTWRFHSGFKTPDWNHQRPDHSTPILGQALSSTRPWFGAAQALTVLDGFMHFKHPETANGANQHS</sequence>
<evidence type="ECO:0000313" key="1">
    <source>
        <dbReference type="EMBL" id="MFB9952450.1"/>
    </source>
</evidence>
<protein>
    <submittedName>
        <fullName evidence="1">Uncharacterized protein</fullName>
    </submittedName>
</protein>